<reference evidence="1" key="1">
    <citation type="journal article" date="2020" name="mSystems">
        <title>Genome- and Community-Level Interaction Insights into Carbon Utilization and Element Cycling Functions of Hydrothermarchaeota in Hydrothermal Sediment.</title>
        <authorList>
            <person name="Zhou Z."/>
            <person name="Liu Y."/>
            <person name="Xu W."/>
            <person name="Pan J."/>
            <person name="Luo Z.H."/>
            <person name="Li M."/>
        </authorList>
    </citation>
    <scope>NUCLEOTIDE SEQUENCE [LARGE SCALE GENOMIC DNA]</scope>
    <source>
        <strain evidence="1">SpSt-34</strain>
    </source>
</reference>
<accession>A0A7C2NZZ9</accession>
<sequence>MTLFLKVTLRPTGIVALRALPQSKMRTPLRYVPPTTLVGAIAYPLYHLSKSRTETIYERNTFKSTANSIVNLFEWVTVKNSKKPKLYGALLKINTVYRGNVQSAITSFPFTVLYGSSDFTIIAAYLINENELSRSTFTMRDFERAAWGITRLGSRESIVSVENVERGKAEIVESSSAVTSYAFPFEGFEVQGRGTLQSVVDWRSGIGDYSGAKRMVLFYPEENVRVTGPLRTITIGGETIVLAP</sequence>
<dbReference type="CDD" id="cd09753">
    <property type="entry name" value="Cas5_I-A"/>
    <property type="match status" value="1"/>
</dbReference>
<proteinExistence type="predicted"/>
<dbReference type="NCBIfam" id="TIGR01874">
    <property type="entry name" value="cas_cas5a"/>
    <property type="match status" value="1"/>
</dbReference>
<organism evidence="1">
    <name type="scientific">candidate division WOR-3 bacterium</name>
    <dbReference type="NCBI Taxonomy" id="2052148"/>
    <lineage>
        <taxon>Bacteria</taxon>
        <taxon>Bacteria division WOR-3</taxon>
    </lineage>
</organism>
<dbReference type="EMBL" id="DSOL01000194">
    <property type="protein sequence ID" value="HEN28330.1"/>
    <property type="molecule type" value="Genomic_DNA"/>
</dbReference>
<dbReference type="Gene3D" id="3.30.70.3120">
    <property type="match status" value="1"/>
</dbReference>
<dbReference type="InterPro" id="IPR010153">
    <property type="entry name" value="CRISPR-assoc_prot_Cas5a-typ"/>
</dbReference>
<comment type="caution">
    <text evidence="1">The sequence shown here is derived from an EMBL/GenBank/DDBJ whole genome shotgun (WGS) entry which is preliminary data.</text>
</comment>
<gene>
    <name evidence="1" type="primary">cas5a</name>
    <name evidence="1" type="ORF">ENQ77_06760</name>
</gene>
<evidence type="ECO:0000313" key="1">
    <source>
        <dbReference type="EMBL" id="HEN28330.1"/>
    </source>
</evidence>
<name>A0A7C2NZZ9_UNCW3</name>
<dbReference type="AlphaFoldDB" id="A0A7C2NZZ9"/>
<dbReference type="InterPro" id="IPR053725">
    <property type="entry name" value="CRISPR_Cas5_sf"/>
</dbReference>
<protein>
    <submittedName>
        <fullName evidence="1">Type I-A CRISPR-associated protein Cas5</fullName>
    </submittedName>
</protein>